<evidence type="ECO:0000313" key="10">
    <source>
        <dbReference type="Proteomes" id="UP000477782"/>
    </source>
</evidence>
<keyword evidence="10" id="KW-1185">Reference proteome</keyword>
<keyword evidence="5 7" id="KW-1133">Transmembrane helix</keyword>
<keyword evidence="4 7" id="KW-0812">Transmembrane</keyword>
<feature type="transmembrane region" description="Helical" evidence="7">
    <location>
        <begin position="91"/>
        <end position="109"/>
    </location>
</feature>
<evidence type="ECO:0000256" key="4">
    <source>
        <dbReference type="ARBA" id="ARBA00022692"/>
    </source>
</evidence>
<organism evidence="9 10">
    <name type="scientific">Tabrizicola oligotrophica</name>
    <dbReference type="NCBI Taxonomy" id="2710650"/>
    <lineage>
        <taxon>Bacteria</taxon>
        <taxon>Pseudomonadati</taxon>
        <taxon>Pseudomonadota</taxon>
        <taxon>Alphaproteobacteria</taxon>
        <taxon>Rhodobacterales</taxon>
        <taxon>Paracoccaceae</taxon>
        <taxon>Tabrizicola</taxon>
    </lineage>
</organism>
<feature type="transmembrane region" description="Helical" evidence="7">
    <location>
        <begin position="177"/>
        <end position="198"/>
    </location>
</feature>
<feature type="transmembrane region" description="Helical" evidence="7">
    <location>
        <begin position="60"/>
        <end position="79"/>
    </location>
</feature>
<keyword evidence="3" id="KW-1003">Cell membrane</keyword>
<dbReference type="Proteomes" id="UP000477782">
    <property type="component" value="Unassembled WGS sequence"/>
</dbReference>
<dbReference type="AlphaFoldDB" id="A0A6M0QW88"/>
<dbReference type="RefSeq" id="WP_164625531.1">
    <property type="nucleotide sequence ID" value="NZ_JAAIVJ010000005.1"/>
</dbReference>
<evidence type="ECO:0000256" key="6">
    <source>
        <dbReference type="ARBA" id="ARBA00023136"/>
    </source>
</evidence>
<feature type="transmembrane region" description="Helical" evidence="7">
    <location>
        <begin position="33"/>
        <end position="54"/>
    </location>
</feature>
<feature type="transmembrane region" description="Helical" evidence="7">
    <location>
        <begin position="6"/>
        <end position="26"/>
    </location>
</feature>
<protein>
    <submittedName>
        <fullName evidence="9">Trimeric intracellular cation channel family protein</fullName>
    </submittedName>
</protein>
<comment type="caution">
    <text evidence="9">The sequence shown here is derived from an EMBL/GenBank/DDBJ whole genome shotgun (WGS) entry which is preliminary data.</text>
</comment>
<dbReference type="InterPro" id="IPR005115">
    <property type="entry name" value="Gly_transporter"/>
</dbReference>
<comment type="subcellular location">
    <subcellularLocation>
        <location evidence="1">Cell membrane</location>
        <topology evidence="1">Multi-pass membrane protein</topology>
    </subcellularLocation>
</comment>
<evidence type="ECO:0000313" key="9">
    <source>
        <dbReference type="EMBL" id="NEY90762.1"/>
    </source>
</evidence>
<dbReference type="GO" id="GO:0005886">
    <property type="term" value="C:plasma membrane"/>
    <property type="evidence" value="ECO:0007669"/>
    <property type="project" value="UniProtKB-SubCell"/>
</dbReference>
<feature type="transmembrane region" description="Helical" evidence="7">
    <location>
        <begin position="115"/>
        <end position="139"/>
    </location>
</feature>
<dbReference type="PANTHER" id="PTHR30506">
    <property type="entry name" value="INNER MEMBRANE PROTEIN"/>
    <property type="match status" value="1"/>
</dbReference>
<name>A0A6M0QW88_9RHOB</name>
<sequence>MEFAAILSLLDLAAAVVFATTGALVASRKEMDILGFMWLGVITGIGGGTLRDLLLGLPVFWVQDATPVALCLLVAGVVHFSAHRVSSRYRLLLYLDAFGMALVTIAGAAKGLDAGAGPLVALVMGVITASFGGILRDLLGQEPSILLRRDIYVSASAAGAALFLGSLAVGLPREGAMAAGLVTAAGIRGLALWFNWSLPVYRARPGRAPDERGGVK</sequence>
<reference evidence="9 10" key="1">
    <citation type="submission" date="2020-02" db="EMBL/GenBank/DDBJ databases">
        <authorList>
            <person name="Chen W.-M."/>
        </authorList>
    </citation>
    <scope>NUCLEOTIDE SEQUENCE [LARGE SCALE GENOMIC DNA]</scope>
    <source>
        <strain evidence="9 10">KMS-5</strain>
    </source>
</reference>
<accession>A0A6M0QW88</accession>
<evidence type="ECO:0000259" key="8">
    <source>
        <dbReference type="Pfam" id="PF03458"/>
    </source>
</evidence>
<evidence type="ECO:0000256" key="2">
    <source>
        <dbReference type="ARBA" id="ARBA00008193"/>
    </source>
</evidence>
<evidence type="ECO:0000256" key="1">
    <source>
        <dbReference type="ARBA" id="ARBA00004651"/>
    </source>
</evidence>
<keyword evidence="6 7" id="KW-0472">Membrane</keyword>
<comment type="similarity">
    <text evidence="2">Belongs to the UPF0126 family.</text>
</comment>
<dbReference type="EMBL" id="JAAIVJ010000005">
    <property type="protein sequence ID" value="NEY90762.1"/>
    <property type="molecule type" value="Genomic_DNA"/>
</dbReference>
<dbReference type="PANTHER" id="PTHR30506:SF3">
    <property type="entry name" value="UPF0126 INNER MEMBRANE PROTEIN YADS-RELATED"/>
    <property type="match status" value="1"/>
</dbReference>
<evidence type="ECO:0000256" key="3">
    <source>
        <dbReference type="ARBA" id="ARBA00022475"/>
    </source>
</evidence>
<gene>
    <name evidence="9" type="ORF">G4Z14_10685</name>
</gene>
<dbReference type="Pfam" id="PF03458">
    <property type="entry name" value="Gly_transporter"/>
    <property type="match status" value="2"/>
</dbReference>
<feature type="domain" description="Glycine transporter" evidence="8">
    <location>
        <begin position="9"/>
        <end position="80"/>
    </location>
</feature>
<proteinExistence type="inferred from homology"/>
<feature type="domain" description="Glycine transporter" evidence="8">
    <location>
        <begin position="94"/>
        <end position="164"/>
    </location>
</feature>
<evidence type="ECO:0000256" key="7">
    <source>
        <dbReference type="SAM" id="Phobius"/>
    </source>
</evidence>
<evidence type="ECO:0000256" key="5">
    <source>
        <dbReference type="ARBA" id="ARBA00022989"/>
    </source>
</evidence>
<feature type="transmembrane region" description="Helical" evidence="7">
    <location>
        <begin position="151"/>
        <end position="171"/>
    </location>
</feature>